<name>A0A183U7Y6_TOXCA</name>
<proteinExistence type="predicted"/>
<accession>A0A183U7Y6</accession>
<reference evidence="1 2" key="2">
    <citation type="submission" date="2018-11" db="EMBL/GenBank/DDBJ databases">
        <authorList>
            <consortium name="Pathogen Informatics"/>
        </authorList>
    </citation>
    <scope>NUCLEOTIDE SEQUENCE [LARGE SCALE GENOMIC DNA]</scope>
</reference>
<sequence length="166" mass="18818">MLWPPGENNVEEGQFRINGFTSCLEGSVLVDAITKKIGTVNIWKSESAVELLQMGISLCDQWIFAVKTLTQLSWKQGADTVWKGDTPKLDLINGFRTRLDQILSLKMLSLQVGQLLNEKNAEREIEDALEGSMKNFNALIYNPYSDPQWKSKLQVIFTFDTIPPYC</sequence>
<reference evidence="3" key="1">
    <citation type="submission" date="2016-06" db="UniProtKB">
        <authorList>
            <consortium name="WormBaseParasite"/>
        </authorList>
    </citation>
    <scope>IDENTIFICATION</scope>
</reference>
<evidence type="ECO:0000313" key="2">
    <source>
        <dbReference type="Proteomes" id="UP000050794"/>
    </source>
</evidence>
<dbReference type="WBParaSite" id="TCNE_0000460601-mRNA-1">
    <property type="protein sequence ID" value="TCNE_0000460601-mRNA-1"/>
    <property type="gene ID" value="TCNE_0000460601"/>
</dbReference>
<keyword evidence="2" id="KW-1185">Reference proteome</keyword>
<organism evidence="2 3">
    <name type="scientific">Toxocara canis</name>
    <name type="common">Canine roundworm</name>
    <dbReference type="NCBI Taxonomy" id="6265"/>
    <lineage>
        <taxon>Eukaryota</taxon>
        <taxon>Metazoa</taxon>
        <taxon>Ecdysozoa</taxon>
        <taxon>Nematoda</taxon>
        <taxon>Chromadorea</taxon>
        <taxon>Rhabditida</taxon>
        <taxon>Spirurina</taxon>
        <taxon>Ascaridomorpha</taxon>
        <taxon>Ascaridoidea</taxon>
        <taxon>Toxocaridae</taxon>
        <taxon>Toxocara</taxon>
    </lineage>
</organism>
<dbReference type="AlphaFoldDB" id="A0A183U7Y6"/>
<protein>
    <submittedName>
        <fullName evidence="3">DHC_N2 domain-containing protein</fullName>
    </submittedName>
</protein>
<evidence type="ECO:0000313" key="3">
    <source>
        <dbReference type="WBParaSite" id="TCNE_0000460601-mRNA-1"/>
    </source>
</evidence>
<evidence type="ECO:0000313" key="1">
    <source>
        <dbReference type="EMBL" id="VDM31146.1"/>
    </source>
</evidence>
<gene>
    <name evidence="1" type="ORF">TCNE_LOCUS4606</name>
</gene>
<dbReference type="EMBL" id="UYWY01008196">
    <property type="protein sequence ID" value="VDM31146.1"/>
    <property type="molecule type" value="Genomic_DNA"/>
</dbReference>
<dbReference type="Proteomes" id="UP000050794">
    <property type="component" value="Unassembled WGS sequence"/>
</dbReference>